<dbReference type="AlphaFoldDB" id="A0A6A5YJP5"/>
<dbReference type="Proteomes" id="UP000799770">
    <property type="component" value="Unassembled WGS sequence"/>
</dbReference>
<keyword evidence="3" id="KW-1185">Reference proteome</keyword>
<evidence type="ECO:0000313" key="3">
    <source>
        <dbReference type="Proteomes" id="UP000799770"/>
    </source>
</evidence>
<feature type="compositionally biased region" description="Polar residues" evidence="1">
    <location>
        <begin position="495"/>
        <end position="511"/>
    </location>
</feature>
<accession>A0A6A5YJP5</accession>
<evidence type="ECO:0000313" key="2">
    <source>
        <dbReference type="EMBL" id="KAF2106557.1"/>
    </source>
</evidence>
<feature type="compositionally biased region" description="Low complexity" evidence="1">
    <location>
        <begin position="531"/>
        <end position="540"/>
    </location>
</feature>
<feature type="region of interest" description="Disordered" evidence="1">
    <location>
        <begin position="444"/>
        <end position="707"/>
    </location>
</feature>
<feature type="region of interest" description="Disordered" evidence="1">
    <location>
        <begin position="420"/>
        <end position="439"/>
    </location>
</feature>
<reference evidence="2" key="1">
    <citation type="journal article" date="2020" name="Stud. Mycol.">
        <title>101 Dothideomycetes genomes: a test case for predicting lifestyles and emergence of pathogens.</title>
        <authorList>
            <person name="Haridas S."/>
            <person name="Albert R."/>
            <person name="Binder M."/>
            <person name="Bloem J."/>
            <person name="Labutti K."/>
            <person name="Salamov A."/>
            <person name="Andreopoulos B."/>
            <person name="Baker S."/>
            <person name="Barry K."/>
            <person name="Bills G."/>
            <person name="Bluhm B."/>
            <person name="Cannon C."/>
            <person name="Castanera R."/>
            <person name="Culley D."/>
            <person name="Daum C."/>
            <person name="Ezra D."/>
            <person name="Gonzalez J."/>
            <person name="Henrissat B."/>
            <person name="Kuo A."/>
            <person name="Liang C."/>
            <person name="Lipzen A."/>
            <person name="Lutzoni F."/>
            <person name="Magnuson J."/>
            <person name="Mondo S."/>
            <person name="Nolan M."/>
            <person name="Ohm R."/>
            <person name="Pangilinan J."/>
            <person name="Park H.-J."/>
            <person name="Ramirez L."/>
            <person name="Alfaro M."/>
            <person name="Sun H."/>
            <person name="Tritt A."/>
            <person name="Yoshinaga Y."/>
            <person name="Zwiers L.-H."/>
            <person name="Turgeon B."/>
            <person name="Goodwin S."/>
            <person name="Spatafora J."/>
            <person name="Crous P."/>
            <person name="Grigoriev I."/>
        </authorList>
    </citation>
    <scope>NUCLEOTIDE SEQUENCE</scope>
    <source>
        <strain evidence="2">CBS 627.86</strain>
    </source>
</reference>
<feature type="compositionally biased region" description="Low complexity" evidence="1">
    <location>
        <begin position="590"/>
        <end position="599"/>
    </location>
</feature>
<dbReference type="OrthoDB" id="3798150at2759"/>
<name>A0A6A5YJP5_9PLEO</name>
<dbReference type="EMBL" id="ML977361">
    <property type="protein sequence ID" value="KAF2106557.1"/>
    <property type="molecule type" value="Genomic_DNA"/>
</dbReference>
<feature type="compositionally biased region" description="Low complexity" evidence="1">
    <location>
        <begin position="481"/>
        <end position="494"/>
    </location>
</feature>
<feature type="compositionally biased region" description="Pro residues" evidence="1">
    <location>
        <begin position="521"/>
        <end position="530"/>
    </location>
</feature>
<feature type="compositionally biased region" description="Polar residues" evidence="1">
    <location>
        <begin position="422"/>
        <end position="438"/>
    </location>
</feature>
<feature type="compositionally biased region" description="Basic and acidic residues" evidence="1">
    <location>
        <begin position="615"/>
        <end position="630"/>
    </location>
</feature>
<proteinExistence type="predicted"/>
<feature type="compositionally biased region" description="Low complexity" evidence="1">
    <location>
        <begin position="548"/>
        <end position="575"/>
    </location>
</feature>
<sequence>MIPGAGLFLRESLYTKQPPLTEPPDSYAVKPRPVDRKRFQRTVTERKSFERTSIDRKSMAARSSENVSNAFMSLSTVFNFVDFVSSLGKVSDENAVFVNLIQRVQQDLDEALRLLSNPVVEDYYDSFPDRWNWIEHVLADAQKALNEVGVYVENVGVSGDDGGTVKMRQKFDWVLTHHQKLLSREHALTICHQSLMVAISNMREVEMGVGSRALETPGIIPGMYEAPAQPWLQVEDRDILRSPYSRQKWRLSQRNLSLPSITVSDHEGAKLETQSVNSVPVELPGSTPDDLAHPENLDLYALPPNPRKSLDQPSASRMFFDQVKPRRSLDQLTTSRTSFDKSSRPLSILVESTAADNTKGEIPGRAPTAKVARRYRPKAIDVRKPQPKHHSLPTELPYLPIQPSLITELSNWVLPDAHEETPTSITASSPDLPTSAASCPSIMQREPASSPVMTNLASSASFGMPGSEYASLRRKPLRSAPQPQSQSQSSQPQPTVITETPTSAPSLESPKSQAPTLASAPAPPPIPEPQPQQDAPADSPTSIYTSGTIPISLDTTSPTTTSPMPNTSAGLARTTRTARPRRGLSRVPTASSEAPSSPSKDQPEIDSATVIDEEQNVKDGERGEGSRDPYRASLGYMSGGLPIEEEVRKADSVVDGTESKSPVQAHASAVGAKHAGGEGGEEAIPTSTQAKRRRDQARRMKLAYGSD</sequence>
<feature type="compositionally biased region" description="Basic residues" evidence="1">
    <location>
        <begin position="690"/>
        <end position="701"/>
    </location>
</feature>
<protein>
    <submittedName>
        <fullName evidence="2">Uncharacterized protein</fullName>
    </submittedName>
</protein>
<gene>
    <name evidence="2" type="ORF">BDV96DRAFT_654562</name>
</gene>
<feature type="compositionally biased region" description="Polar residues" evidence="1">
    <location>
        <begin position="451"/>
        <end position="461"/>
    </location>
</feature>
<evidence type="ECO:0000256" key="1">
    <source>
        <dbReference type="SAM" id="MobiDB-lite"/>
    </source>
</evidence>
<organism evidence="2 3">
    <name type="scientific">Lophiotrema nucula</name>
    <dbReference type="NCBI Taxonomy" id="690887"/>
    <lineage>
        <taxon>Eukaryota</taxon>
        <taxon>Fungi</taxon>
        <taxon>Dikarya</taxon>
        <taxon>Ascomycota</taxon>
        <taxon>Pezizomycotina</taxon>
        <taxon>Dothideomycetes</taxon>
        <taxon>Pleosporomycetidae</taxon>
        <taxon>Pleosporales</taxon>
        <taxon>Lophiotremataceae</taxon>
        <taxon>Lophiotrema</taxon>
    </lineage>
</organism>